<organism evidence="1">
    <name type="scientific">Graphocephala atropunctata</name>
    <dbReference type="NCBI Taxonomy" id="36148"/>
    <lineage>
        <taxon>Eukaryota</taxon>
        <taxon>Metazoa</taxon>
        <taxon>Ecdysozoa</taxon>
        <taxon>Arthropoda</taxon>
        <taxon>Hexapoda</taxon>
        <taxon>Insecta</taxon>
        <taxon>Pterygota</taxon>
        <taxon>Neoptera</taxon>
        <taxon>Paraneoptera</taxon>
        <taxon>Hemiptera</taxon>
        <taxon>Auchenorrhyncha</taxon>
        <taxon>Membracoidea</taxon>
        <taxon>Cicadellidae</taxon>
        <taxon>Cicadellinae</taxon>
        <taxon>Cicadellini</taxon>
        <taxon>Graphocephala</taxon>
    </lineage>
</organism>
<evidence type="ECO:0008006" key="2">
    <source>
        <dbReference type="Google" id="ProtNLM"/>
    </source>
</evidence>
<sequence>NVVGYVDADWANEYDRKSVSGFLFEVYGALVSWCTKKQNIIALSSTESEYVALCQASCEFLWLNNLLIEMNIEVESPVTMYEDNMSCIHMLSKPGHAKQKHIVSNHLIHVTYI</sequence>
<dbReference type="AlphaFoldDB" id="A0A1B6L826"/>
<dbReference type="PANTHER" id="PTHR11439:SF463">
    <property type="entry name" value="REVERSE TRANSCRIPTASE TY1_COPIA-TYPE DOMAIN-CONTAINING PROTEIN"/>
    <property type="match status" value="1"/>
</dbReference>
<reference evidence="1" key="1">
    <citation type="submission" date="2015-11" db="EMBL/GenBank/DDBJ databases">
        <title>De novo transcriptome assembly of four potential Pierce s Disease insect vectors from Arizona vineyards.</title>
        <authorList>
            <person name="Tassone E.E."/>
        </authorList>
    </citation>
    <scope>NUCLEOTIDE SEQUENCE</scope>
</reference>
<feature type="non-terminal residue" evidence="1">
    <location>
        <position position="113"/>
    </location>
</feature>
<accession>A0A1B6L826</accession>
<dbReference type="CDD" id="cd09272">
    <property type="entry name" value="RNase_HI_RT_Ty1"/>
    <property type="match status" value="1"/>
</dbReference>
<proteinExistence type="predicted"/>
<name>A0A1B6L826_9HEMI</name>
<gene>
    <name evidence="1" type="ORF">g.50543</name>
</gene>
<dbReference type="PANTHER" id="PTHR11439">
    <property type="entry name" value="GAG-POL-RELATED RETROTRANSPOSON"/>
    <property type="match status" value="1"/>
</dbReference>
<protein>
    <recommendedName>
        <fullName evidence="2">Reverse transcriptase Ty1/copia-type domain-containing protein</fullName>
    </recommendedName>
</protein>
<feature type="non-terminal residue" evidence="1">
    <location>
        <position position="1"/>
    </location>
</feature>
<evidence type="ECO:0000313" key="1">
    <source>
        <dbReference type="EMBL" id="JAT19869.1"/>
    </source>
</evidence>
<dbReference type="EMBL" id="GEBQ01020108">
    <property type="protein sequence ID" value="JAT19869.1"/>
    <property type="molecule type" value="Transcribed_RNA"/>
</dbReference>